<comment type="similarity">
    <text evidence="1">Belongs to the peptidase A24 family.</text>
</comment>
<proteinExistence type="inferred from homology"/>
<reference evidence="4" key="1">
    <citation type="submission" date="2018-05" db="EMBL/GenBank/DDBJ databases">
        <authorList>
            <person name="Lanie J.A."/>
            <person name="Ng W.-L."/>
            <person name="Kazmierczak K.M."/>
            <person name="Andrzejewski T.M."/>
            <person name="Davidsen T.M."/>
            <person name="Wayne K.J."/>
            <person name="Tettelin H."/>
            <person name="Glass J.I."/>
            <person name="Rusch D."/>
            <person name="Podicherti R."/>
            <person name="Tsui H.-C.T."/>
            <person name="Winkler M.E."/>
        </authorList>
    </citation>
    <scope>NUCLEOTIDE SEQUENCE</scope>
</reference>
<gene>
    <name evidence="4" type="ORF">METZ01_LOCUS73360</name>
</gene>
<dbReference type="EMBL" id="UINC01005311">
    <property type="protein sequence ID" value="SVA20506.1"/>
    <property type="molecule type" value="Genomic_DNA"/>
</dbReference>
<sequence>MSILVPIFVGIVAGFATKSIINWLSIDGFKLNNNNFFLELTSIFGSLWAFTHLAIIEALIFSGIYTILIGIALVDYRTFQIPLVFILVGIVLSIAGVIFNTVFLVSALWGVFVGAIIPLIIMGILWIFTKRQGMGFGDIQLGIVLGAWLGPMRMALTLFSASVLSLLAWIVVSLVKDFDKNRAMPMAPFLAVAGIGVYIGSFYYPEFFHLLIIQ</sequence>
<organism evidence="4">
    <name type="scientific">marine metagenome</name>
    <dbReference type="NCBI Taxonomy" id="408172"/>
    <lineage>
        <taxon>unclassified sequences</taxon>
        <taxon>metagenomes</taxon>
        <taxon>ecological metagenomes</taxon>
    </lineage>
</organism>
<dbReference type="GO" id="GO:0005886">
    <property type="term" value="C:plasma membrane"/>
    <property type="evidence" value="ECO:0007669"/>
    <property type="project" value="TreeGrafter"/>
</dbReference>
<feature type="transmembrane region" description="Helical" evidence="2">
    <location>
        <begin position="7"/>
        <end position="26"/>
    </location>
</feature>
<dbReference type="InterPro" id="IPR014032">
    <property type="entry name" value="Peptidase_A24A_bac"/>
</dbReference>
<feature type="transmembrane region" description="Helical" evidence="2">
    <location>
        <begin position="156"/>
        <end position="175"/>
    </location>
</feature>
<evidence type="ECO:0000256" key="2">
    <source>
        <dbReference type="SAM" id="Phobius"/>
    </source>
</evidence>
<dbReference type="AlphaFoldDB" id="A0A381TWT6"/>
<feature type="transmembrane region" description="Helical" evidence="2">
    <location>
        <begin position="109"/>
        <end position="128"/>
    </location>
</feature>
<dbReference type="InterPro" id="IPR000045">
    <property type="entry name" value="Prepilin_IV_endopep_pep"/>
</dbReference>
<feature type="transmembrane region" description="Helical" evidence="2">
    <location>
        <begin position="81"/>
        <end position="103"/>
    </location>
</feature>
<feature type="transmembrane region" description="Helical" evidence="2">
    <location>
        <begin position="46"/>
        <end position="74"/>
    </location>
</feature>
<dbReference type="Gene3D" id="1.20.120.1220">
    <property type="match status" value="1"/>
</dbReference>
<dbReference type="Pfam" id="PF01478">
    <property type="entry name" value="Peptidase_A24"/>
    <property type="match status" value="1"/>
</dbReference>
<protein>
    <recommendedName>
        <fullName evidence="3">Prepilin type IV endopeptidase peptidase domain-containing protein</fullName>
    </recommendedName>
</protein>
<dbReference type="GO" id="GO:0006465">
    <property type="term" value="P:signal peptide processing"/>
    <property type="evidence" value="ECO:0007669"/>
    <property type="project" value="TreeGrafter"/>
</dbReference>
<accession>A0A381TWT6</accession>
<dbReference type="GO" id="GO:0004190">
    <property type="term" value="F:aspartic-type endopeptidase activity"/>
    <property type="evidence" value="ECO:0007669"/>
    <property type="project" value="InterPro"/>
</dbReference>
<evidence type="ECO:0000313" key="4">
    <source>
        <dbReference type="EMBL" id="SVA20506.1"/>
    </source>
</evidence>
<dbReference type="PANTHER" id="PTHR30487">
    <property type="entry name" value="TYPE 4 PREPILIN-LIKE PROTEINS LEADER PEPTIDE-PROCESSING ENZYME"/>
    <property type="match status" value="1"/>
</dbReference>
<feature type="domain" description="Prepilin type IV endopeptidase peptidase" evidence="3">
    <location>
        <begin position="65"/>
        <end position="169"/>
    </location>
</feature>
<evidence type="ECO:0000259" key="3">
    <source>
        <dbReference type="Pfam" id="PF01478"/>
    </source>
</evidence>
<name>A0A381TWT6_9ZZZZ</name>
<dbReference type="PRINTS" id="PR00864">
    <property type="entry name" value="PREPILNPTASE"/>
</dbReference>
<keyword evidence="2" id="KW-0812">Transmembrane</keyword>
<dbReference type="PANTHER" id="PTHR30487:SF0">
    <property type="entry name" value="PREPILIN LEADER PEPTIDASE_N-METHYLTRANSFERASE-RELATED"/>
    <property type="match status" value="1"/>
</dbReference>
<evidence type="ECO:0000256" key="1">
    <source>
        <dbReference type="ARBA" id="ARBA00005801"/>
    </source>
</evidence>
<keyword evidence="2" id="KW-0472">Membrane</keyword>
<dbReference type="InterPro" id="IPR050882">
    <property type="entry name" value="Prepilin_peptidase/N-MTase"/>
</dbReference>
<feature type="transmembrane region" description="Helical" evidence="2">
    <location>
        <begin position="187"/>
        <end position="204"/>
    </location>
</feature>
<keyword evidence="2" id="KW-1133">Transmembrane helix</keyword>